<dbReference type="Proteomes" id="UP000004949">
    <property type="component" value="Unassembled WGS sequence"/>
</dbReference>
<dbReference type="SUPFAM" id="SSF56784">
    <property type="entry name" value="HAD-like"/>
    <property type="match status" value="1"/>
</dbReference>
<comment type="caution">
    <text evidence="5">The sequence shown here is derived from an EMBL/GenBank/DDBJ whole genome shotgun (WGS) entry which is preliminary data.</text>
</comment>
<accession>G6XF89</accession>
<reference evidence="5 6" key="1">
    <citation type="submission" date="2011-10" db="EMBL/GenBank/DDBJ databases">
        <title>Genome sequence of Gluconobacter morbifer G707, isolated from Drosophila gut.</title>
        <authorList>
            <person name="Lee W.-J."/>
            <person name="Kim E.-K."/>
        </authorList>
    </citation>
    <scope>NUCLEOTIDE SEQUENCE [LARGE SCALE GENOMIC DNA]</scope>
    <source>
        <strain evidence="5 6">G707</strain>
    </source>
</reference>
<dbReference type="SFLD" id="SFLDG01129">
    <property type="entry name" value="C1.5:_HAD__Beta-PGM__Phosphata"/>
    <property type="match status" value="1"/>
</dbReference>
<gene>
    <name evidence="5" type="ORF">GMO_01540</name>
</gene>
<dbReference type="PANTHER" id="PTHR43434">
    <property type="entry name" value="PHOSPHOGLYCOLATE PHOSPHATASE"/>
    <property type="match status" value="1"/>
</dbReference>
<dbReference type="eggNOG" id="COG0546">
    <property type="taxonomic scope" value="Bacteria"/>
</dbReference>
<dbReference type="PANTHER" id="PTHR43434:SF1">
    <property type="entry name" value="PHOSPHOGLYCOLATE PHOSPHATASE"/>
    <property type="match status" value="1"/>
</dbReference>
<dbReference type="RefSeq" id="WP_008850305.1">
    <property type="nucleotide sequence ID" value="NZ_AGQV01000001.1"/>
</dbReference>
<organism evidence="5 6">
    <name type="scientific">Gluconobacter morbifer G707</name>
    <dbReference type="NCBI Taxonomy" id="1088869"/>
    <lineage>
        <taxon>Bacteria</taxon>
        <taxon>Pseudomonadati</taxon>
        <taxon>Pseudomonadota</taxon>
        <taxon>Alphaproteobacteria</taxon>
        <taxon>Acetobacterales</taxon>
        <taxon>Acetobacteraceae</taxon>
        <taxon>Gluconobacter</taxon>
    </lineage>
</organism>
<evidence type="ECO:0000256" key="3">
    <source>
        <dbReference type="ARBA" id="ARBA00006171"/>
    </source>
</evidence>
<dbReference type="EC" id="3.1.3.18" evidence="4"/>
<dbReference type="InterPro" id="IPR050155">
    <property type="entry name" value="HAD-like_hydrolase_sf"/>
</dbReference>
<comment type="pathway">
    <text evidence="2">Organic acid metabolism; glycolate biosynthesis; glycolate from 2-phosphoglycolate: step 1/1.</text>
</comment>
<dbReference type="STRING" id="1088869.GMO_01540"/>
<dbReference type="InterPro" id="IPR036412">
    <property type="entry name" value="HAD-like_sf"/>
</dbReference>
<dbReference type="InterPro" id="IPR041492">
    <property type="entry name" value="HAD_2"/>
</dbReference>
<dbReference type="PATRIC" id="fig|1088869.3.peg.154"/>
<dbReference type="Gene3D" id="1.10.150.240">
    <property type="entry name" value="Putative phosphatase, domain 2"/>
    <property type="match status" value="1"/>
</dbReference>
<dbReference type="PRINTS" id="PR00413">
    <property type="entry name" value="HADHALOGNASE"/>
</dbReference>
<protein>
    <recommendedName>
        <fullName evidence="4">phosphoglycolate phosphatase</fullName>
        <ecNumber evidence="4">3.1.3.18</ecNumber>
    </recommendedName>
</protein>
<comment type="similarity">
    <text evidence="3">Belongs to the HAD-like hydrolase superfamily. CbbY/CbbZ/Gph/YieH family.</text>
</comment>
<dbReference type="Gene3D" id="3.40.50.1000">
    <property type="entry name" value="HAD superfamily/HAD-like"/>
    <property type="match status" value="1"/>
</dbReference>
<dbReference type="AlphaFoldDB" id="G6XF89"/>
<dbReference type="InterPro" id="IPR023214">
    <property type="entry name" value="HAD_sf"/>
</dbReference>
<evidence type="ECO:0000313" key="6">
    <source>
        <dbReference type="Proteomes" id="UP000004949"/>
    </source>
</evidence>
<comment type="catalytic activity">
    <reaction evidence="1">
        <text>2-phosphoglycolate + H2O = glycolate + phosphate</text>
        <dbReference type="Rhea" id="RHEA:14369"/>
        <dbReference type="ChEBI" id="CHEBI:15377"/>
        <dbReference type="ChEBI" id="CHEBI:29805"/>
        <dbReference type="ChEBI" id="CHEBI:43474"/>
        <dbReference type="ChEBI" id="CHEBI:58033"/>
        <dbReference type="EC" id="3.1.3.18"/>
    </reaction>
</comment>
<dbReference type="SFLD" id="SFLDS00003">
    <property type="entry name" value="Haloacid_Dehalogenase"/>
    <property type="match status" value="1"/>
</dbReference>
<evidence type="ECO:0000313" key="5">
    <source>
        <dbReference type="EMBL" id="EHH68847.1"/>
    </source>
</evidence>
<name>G6XF89_9PROT</name>
<dbReference type="OrthoDB" id="9793014at2"/>
<evidence type="ECO:0000256" key="2">
    <source>
        <dbReference type="ARBA" id="ARBA00004818"/>
    </source>
</evidence>
<sequence length="221" mass="24097">MTRFPIILLDYDGTLAETRPAILRSLKEAFEASGITPPSPDILKRQLARGGTLQTLFQALVPEGDEDDASRFVRYYRARYPLADAEETVLFADVHAVLERLRSGGARLVILSNKHGPTVEASIKRFGLGNLLSGIIASEPDRPHKPDPHVMTGRVQPLFPEAALSEFLMVGDTSADLQFARNAGIASCWVSYGHGAPDQCLALRPDYQIGTLEELPGVVFG</sequence>
<dbReference type="GO" id="GO:0008967">
    <property type="term" value="F:phosphoglycolate phosphatase activity"/>
    <property type="evidence" value="ECO:0007669"/>
    <property type="project" value="UniProtKB-EC"/>
</dbReference>
<evidence type="ECO:0000256" key="1">
    <source>
        <dbReference type="ARBA" id="ARBA00000830"/>
    </source>
</evidence>
<evidence type="ECO:0000256" key="4">
    <source>
        <dbReference type="ARBA" id="ARBA00013078"/>
    </source>
</evidence>
<keyword evidence="6" id="KW-1185">Reference proteome</keyword>
<proteinExistence type="inferred from homology"/>
<dbReference type="GO" id="GO:0006281">
    <property type="term" value="P:DNA repair"/>
    <property type="evidence" value="ECO:0007669"/>
    <property type="project" value="TreeGrafter"/>
</dbReference>
<dbReference type="InterPro" id="IPR006439">
    <property type="entry name" value="HAD-SF_hydro_IA"/>
</dbReference>
<dbReference type="InterPro" id="IPR023198">
    <property type="entry name" value="PGP-like_dom2"/>
</dbReference>
<dbReference type="EMBL" id="AGQV01000001">
    <property type="protein sequence ID" value="EHH68847.1"/>
    <property type="molecule type" value="Genomic_DNA"/>
</dbReference>
<dbReference type="Pfam" id="PF13419">
    <property type="entry name" value="HAD_2"/>
    <property type="match status" value="1"/>
</dbReference>